<accession>A0AC34FB45</accession>
<protein>
    <submittedName>
        <fullName evidence="2">Uncharacterized protein</fullName>
    </submittedName>
</protein>
<sequence>MLCFLAIIVLVNAFPKNVNHSTTLPELLQEYKDVLPSNLMEEINQVRKNTSLKRAQKYDKIDKIILSAPESILDKLPLPQGFTELPVDVQQKLQSIRRNATLTWEEKQKMYKTLIKSLPEQFRHLIMPAFGGKSHGSNCASCGWLCFC</sequence>
<evidence type="ECO:0000313" key="1">
    <source>
        <dbReference type="Proteomes" id="UP000887579"/>
    </source>
</evidence>
<proteinExistence type="predicted"/>
<reference evidence="2" key="1">
    <citation type="submission" date="2022-11" db="UniProtKB">
        <authorList>
            <consortium name="WormBaseParasite"/>
        </authorList>
    </citation>
    <scope>IDENTIFICATION</scope>
</reference>
<name>A0AC34FB45_9BILA</name>
<dbReference type="WBParaSite" id="ES5_v2.g14318.t1">
    <property type="protein sequence ID" value="ES5_v2.g14318.t1"/>
    <property type="gene ID" value="ES5_v2.g14318"/>
</dbReference>
<evidence type="ECO:0000313" key="2">
    <source>
        <dbReference type="WBParaSite" id="ES5_v2.g14318.t1"/>
    </source>
</evidence>
<organism evidence="1 2">
    <name type="scientific">Panagrolaimus sp. ES5</name>
    <dbReference type="NCBI Taxonomy" id="591445"/>
    <lineage>
        <taxon>Eukaryota</taxon>
        <taxon>Metazoa</taxon>
        <taxon>Ecdysozoa</taxon>
        <taxon>Nematoda</taxon>
        <taxon>Chromadorea</taxon>
        <taxon>Rhabditida</taxon>
        <taxon>Tylenchina</taxon>
        <taxon>Panagrolaimomorpha</taxon>
        <taxon>Panagrolaimoidea</taxon>
        <taxon>Panagrolaimidae</taxon>
        <taxon>Panagrolaimus</taxon>
    </lineage>
</organism>
<dbReference type="Proteomes" id="UP000887579">
    <property type="component" value="Unplaced"/>
</dbReference>